<proteinExistence type="predicted"/>
<dbReference type="AlphaFoldDB" id="A0A9P6PK94"/>
<accession>A0A9P6PK94</accession>
<dbReference type="OrthoDB" id="2392608at2759"/>
<feature type="compositionally biased region" description="Polar residues" evidence="2">
    <location>
        <begin position="32"/>
        <end position="42"/>
    </location>
</feature>
<gene>
    <name evidence="3" type="ORF">BG011_001421</name>
</gene>
<protein>
    <submittedName>
        <fullName evidence="3">Uncharacterized protein</fullName>
    </submittedName>
</protein>
<dbReference type="EMBL" id="JAAAJA010001373">
    <property type="protein sequence ID" value="KAG0247475.1"/>
    <property type="molecule type" value="Genomic_DNA"/>
</dbReference>
<reference evidence="3" key="1">
    <citation type="journal article" date="2020" name="Fungal Divers.">
        <title>Resolving the Mortierellaceae phylogeny through synthesis of multi-gene phylogenetics and phylogenomics.</title>
        <authorList>
            <person name="Vandepol N."/>
            <person name="Liber J."/>
            <person name="Desiro A."/>
            <person name="Na H."/>
            <person name="Kennedy M."/>
            <person name="Barry K."/>
            <person name="Grigoriev I.V."/>
            <person name="Miller A.N."/>
            <person name="O'Donnell K."/>
            <person name="Stajich J.E."/>
            <person name="Bonito G."/>
        </authorList>
    </citation>
    <scope>NUCLEOTIDE SEQUENCE</scope>
    <source>
        <strain evidence="3">KOD948</strain>
    </source>
</reference>
<evidence type="ECO:0000256" key="2">
    <source>
        <dbReference type="SAM" id="MobiDB-lite"/>
    </source>
</evidence>
<evidence type="ECO:0000313" key="3">
    <source>
        <dbReference type="EMBL" id="KAG0247475.1"/>
    </source>
</evidence>
<comment type="caution">
    <text evidence="3">The sequence shown here is derived from an EMBL/GenBank/DDBJ whole genome shotgun (WGS) entry which is preliminary data.</text>
</comment>
<feature type="coiled-coil region" evidence="1">
    <location>
        <begin position="126"/>
        <end position="160"/>
    </location>
</feature>
<keyword evidence="4" id="KW-1185">Reference proteome</keyword>
<dbReference type="Proteomes" id="UP000726737">
    <property type="component" value="Unassembled WGS sequence"/>
</dbReference>
<feature type="region of interest" description="Disordered" evidence="2">
    <location>
        <begin position="1"/>
        <end position="42"/>
    </location>
</feature>
<feature type="non-terminal residue" evidence="3">
    <location>
        <position position="415"/>
    </location>
</feature>
<keyword evidence="1" id="KW-0175">Coiled coil</keyword>
<name>A0A9P6PK94_9FUNG</name>
<organism evidence="3 4">
    <name type="scientific">Mortierella polycephala</name>
    <dbReference type="NCBI Taxonomy" id="41804"/>
    <lineage>
        <taxon>Eukaryota</taxon>
        <taxon>Fungi</taxon>
        <taxon>Fungi incertae sedis</taxon>
        <taxon>Mucoromycota</taxon>
        <taxon>Mortierellomycotina</taxon>
        <taxon>Mortierellomycetes</taxon>
        <taxon>Mortierellales</taxon>
        <taxon>Mortierellaceae</taxon>
        <taxon>Mortierella</taxon>
    </lineage>
</organism>
<evidence type="ECO:0000313" key="4">
    <source>
        <dbReference type="Proteomes" id="UP000726737"/>
    </source>
</evidence>
<evidence type="ECO:0000256" key="1">
    <source>
        <dbReference type="SAM" id="Coils"/>
    </source>
</evidence>
<sequence>MSAPDPANKPEIPSDARNPVPMDQDAEESHLEASTSQSVSKEVESLNQLFTMLDLENEDEEEVEIGSEGNPTKDDLLKLLCSYQKRLHKKANGKGLLLVRFNDAKQRLRRIQLERSVKDDALLKLTKQKEALLETLVNEVEDLRKDIEELKDALSTAYGHSESPDLQQQQEVETSKFSVKWNPNIPEHVALYRIFKEENIPLIEDSDEVDYSKIKKRTFQGAPTLDLDVSKLSAEDMVTEVATRVVTFRNDFERHYRWSLTDDLFDKMAWDYMPIALSKAGLAKDYTDLIIKKPMKERTWKQVVACLNKALKFELIEAYLADEVLTTRPKAGESFLAFHQRLKPLLEAAEFADDGCSLLIKALGNHISDIGFQATLKEYGSFEKVTSIKEYLEFLGNTPGAMEGSKTNHTHWFLK</sequence>